<evidence type="ECO:0000313" key="2">
    <source>
        <dbReference type="Proteomes" id="UP000184394"/>
    </source>
</evidence>
<name>A0A1M7LXU3_RUMFL</name>
<dbReference type="AlphaFoldDB" id="A0A1M7LXU3"/>
<reference evidence="1 2" key="1">
    <citation type="submission" date="2016-11" db="EMBL/GenBank/DDBJ databases">
        <authorList>
            <person name="Jaros S."/>
            <person name="Januszkiewicz K."/>
            <person name="Wedrychowicz H."/>
        </authorList>
    </citation>
    <scope>NUCLEOTIDE SEQUENCE [LARGE SCALE GENOMIC DNA]</scope>
    <source>
        <strain evidence="1 2">Y1</strain>
    </source>
</reference>
<feature type="non-terminal residue" evidence="1">
    <location>
        <position position="1"/>
    </location>
</feature>
<gene>
    <name evidence="1" type="ORF">SAMN04487860_11670</name>
</gene>
<sequence length="24" mass="2928">KRYFPAEHFYAEKYRPAENADLVI</sequence>
<proteinExistence type="predicted"/>
<protein>
    <submittedName>
        <fullName evidence="1">Uncharacterized protein</fullName>
    </submittedName>
</protein>
<accession>A0A1M7LXU3</accession>
<dbReference type="EMBL" id="FRCT01000016">
    <property type="protein sequence ID" value="SHM83000.1"/>
    <property type="molecule type" value="Genomic_DNA"/>
</dbReference>
<dbReference type="Proteomes" id="UP000184394">
    <property type="component" value="Unassembled WGS sequence"/>
</dbReference>
<organism evidence="1 2">
    <name type="scientific">Ruminococcus flavefaciens</name>
    <dbReference type="NCBI Taxonomy" id="1265"/>
    <lineage>
        <taxon>Bacteria</taxon>
        <taxon>Bacillati</taxon>
        <taxon>Bacillota</taxon>
        <taxon>Clostridia</taxon>
        <taxon>Eubacteriales</taxon>
        <taxon>Oscillospiraceae</taxon>
        <taxon>Ruminococcus</taxon>
    </lineage>
</organism>
<evidence type="ECO:0000313" key="1">
    <source>
        <dbReference type="EMBL" id="SHM83000.1"/>
    </source>
</evidence>